<evidence type="ECO:0000259" key="1">
    <source>
        <dbReference type="Pfam" id="PF07561"/>
    </source>
</evidence>
<dbReference type="RefSeq" id="WP_205761256.1">
    <property type="nucleotide sequence ID" value="NZ_JABDTL010000001.1"/>
</dbReference>
<comment type="caution">
    <text evidence="2">The sequence shown here is derived from an EMBL/GenBank/DDBJ whole genome shotgun (WGS) entry which is preliminary data.</text>
</comment>
<name>A0A841H3K3_9BACT</name>
<dbReference type="EMBL" id="JACHIA010000016">
    <property type="protein sequence ID" value="MBB6072532.1"/>
    <property type="molecule type" value="Genomic_DNA"/>
</dbReference>
<feature type="domain" description="DUF1540" evidence="1">
    <location>
        <begin position="18"/>
        <end position="50"/>
    </location>
</feature>
<protein>
    <recommendedName>
        <fullName evidence="1">DUF1540 domain-containing protein</fullName>
    </recommendedName>
</protein>
<reference evidence="2 3" key="1">
    <citation type="submission" date="2020-08" db="EMBL/GenBank/DDBJ databases">
        <title>Genomic Encyclopedia of Type Strains, Phase IV (KMG-IV): sequencing the most valuable type-strain genomes for metagenomic binning, comparative biology and taxonomic classification.</title>
        <authorList>
            <person name="Goeker M."/>
        </authorList>
    </citation>
    <scope>NUCLEOTIDE SEQUENCE [LARGE SCALE GENOMIC DNA]</scope>
    <source>
        <strain evidence="2 3">DSM 29007</strain>
    </source>
</reference>
<sequence>MQNPMERPQAQTSVVGACTVTDCKFNENHECHAGQIEVRVSSNGAECGTYSPEGNNRPRP</sequence>
<accession>A0A841H3K3</accession>
<organism evidence="2 3">
    <name type="scientific">Longimicrobium terrae</name>
    <dbReference type="NCBI Taxonomy" id="1639882"/>
    <lineage>
        <taxon>Bacteria</taxon>
        <taxon>Pseudomonadati</taxon>
        <taxon>Gemmatimonadota</taxon>
        <taxon>Longimicrobiia</taxon>
        <taxon>Longimicrobiales</taxon>
        <taxon>Longimicrobiaceae</taxon>
        <taxon>Longimicrobium</taxon>
    </lineage>
</organism>
<gene>
    <name evidence="2" type="ORF">HNQ61_004195</name>
</gene>
<evidence type="ECO:0000313" key="2">
    <source>
        <dbReference type="EMBL" id="MBB6072532.1"/>
    </source>
</evidence>
<dbReference type="Proteomes" id="UP000582837">
    <property type="component" value="Unassembled WGS sequence"/>
</dbReference>
<evidence type="ECO:0000313" key="3">
    <source>
        <dbReference type="Proteomes" id="UP000582837"/>
    </source>
</evidence>
<dbReference type="InterPro" id="IPR011437">
    <property type="entry name" value="DUF1540"/>
</dbReference>
<dbReference type="AlphaFoldDB" id="A0A841H3K3"/>
<keyword evidence="3" id="KW-1185">Reference proteome</keyword>
<dbReference type="PROSITE" id="PS51257">
    <property type="entry name" value="PROKAR_LIPOPROTEIN"/>
    <property type="match status" value="1"/>
</dbReference>
<proteinExistence type="predicted"/>
<dbReference type="Pfam" id="PF07561">
    <property type="entry name" value="DUF1540"/>
    <property type="match status" value="1"/>
</dbReference>